<evidence type="ECO:0008006" key="3">
    <source>
        <dbReference type="Google" id="ProtNLM"/>
    </source>
</evidence>
<dbReference type="EMBL" id="LKST01000001">
    <property type="protein sequence ID" value="KQB85581.1"/>
    <property type="molecule type" value="Genomic_DNA"/>
</dbReference>
<proteinExistence type="predicted"/>
<dbReference type="STRING" id="1544416.Cocul_00728"/>
<sequence length="357" mass="37003">MRALLEFLSVKMGVKMANRAKYTAMLALAGTALLAAGCQSQVPSDLGDEMGNATAAPSAPSVRPAGEVIALPEQVAQVQAMESVGEVLALRSAGALSVGTVADFRDNSATTVKLSPECGELTAAGSTFVVACGSEVRLYPADNPRDEQVREVEHPATAATVLSSGELVTANDADNEVVIYPQGEEPTTIGVAAPTTQLVSLPIEGAPDAIVRTWAEDTTIQDVDWTHDREGGRLRVGLGVGRISAGSEGLLLASDTTGNQLAVCTADDVIRLHQTVPVPPSPWGVAWDDHHRMAWVASTADNLLTGWDISQGVPQQRHDLPTVAQATSLVALDSGTLVLASASGEGLQVISNPTSST</sequence>
<dbReference type="Proteomes" id="UP000050517">
    <property type="component" value="Unassembled WGS sequence"/>
</dbReference>
<evidence type="ECO:0000313" key="1">
    <source>
        <dbReference type="EMBL" id="KQB85581.1"/>
    </source>
</evidence>
<protein>
    <recommendedName>
        <fullName evidence="3">Prolipoprotein LppL</fullName>
    </recommendedName>
</protein>
<evidence type="ECO:0000313" key="2">
    <source>
        <dbReference type="Proteomes" id="UP000050517"/>
    </source>
</evidence>
<dbReference type="AlphaFoldDB" id="A0A0Q0UFT2"/>
<gene>
    <name evidence="1" type="ORF">Cocul_00728</name>
</gene>
<organism evidence="1 2">
    <name type="scientific">Corynebacterium oculi</name>
    <dbReference type="NCBI Taxonomy" id="1544416"/>
    <lineage>
        <taxon>Bacteria</taxon>
        <taxon>Bacillati</taxon>
        <taxon>Actinomycetota</taxon>
        <taxon>Actinomycetes</taxon>
        <taxon>Mycobacteriales</taxon>
        <taxon>Corynebacteriaceae</taxon>
        <taxon>Corynebacterium</taxon>
    </lineage>
</organism>
<dbReference type="Gene3D" id="2.130.10.10">
    <property type="entry name" value="YVTN repeat-like/Quinoprotein amine dehydrogenase"/>
    <property type="match status" value="1"/>
</dbReference>
<dbReference type="PATRIC" id="fig|1544416.3.peg.729"/>
<comment type="caution">
    <text evidence="1">The sequence shown here is derived from an EMBL/GenBank/DDBJ whole genome shotgun (WGS) entry which is preliminary data.</text>
</comment>
<keyword evidence="2" id="KW-1185">Reference proteome</keyword>
<accession>A0A0Q0UFT2</accession>
<name>A0A0Q0UFT2_9CORY</name>
<reference evidence="1 2" key="1">
    <citation type="submission" date="2015-10" db="EMBL/GenBank/DDBJ databases">
        <title>Corynebacteirum lowii and Corynebacterium oculi species nova, derived from human clinical disease and and emended description of Corynebacterium mastiditis.</title>
        <authorList>
            <person name="Bernard K."/>
            <person name="Pacheco A.L."/>
            <person name="Mcdougall C."/>
            <person name="Burtx T."/>
            <person name="Weibe D."/>
            <person name="Tyler S."/>
            <person name="Olson A.B."/>
            <person name="Cnockaert M."/>
            <person name="Eguchi H."/>
            <person name="Kuwahara T."/>
            <person name="Nakayama-Imaohji H."/>
            <person name="Boudewijins M."/>
            <person name="Van Hoecke F."/>
            <person name="Bernier A.-M."/>
            <person name="Vandamme P."/>
        </authorList>
    </citation>
    <scope>NUCLEOTIDE SEQUENCE [LARGE SCALE GENOMIC DNA]</scope>
    <source>
        <strain evidence="1 2">NML 130210</strain>
    </source>
</reference>
<dbReference type="InterPro" id="IPR015943">
    <property type="entry name" value="WD40/YVTN_repeat-like_dom_sf"/>
</dbReference>
<dbReference type="SUPFAM" id="SSF63829">
    <property type="entry name" value="Calcium-dependent phosphotriesterase"/>
    <property type="match status" value="1"/>
</dbReference>